<keyword evidence="1" id="KW-0732">Signal</keyword>
<dbReference type="EMBL" id="JBHRTR010000034">
    <property type="protein sequence ID" value="MFC3229568.1"/>
    <property type="molecule type" value="Genomic_DNA"/>
</dbReference>
<evidence type="ECO:0008006" key="4">
    <source>
        <dbReference type="Google" id="ProtNLM"/>
    </source>
</evidence>
<keyword evidence="3" id="KW-1185">Reference proteome</keyword>
<feature type="signal peptide" evidence="1">
    <location>
        <begin position="1"/>
        <end position="33"/>
    </location>
</feature>
<evidence type="ECO:0000313" key="2">
    <source>
        <dbReference type="EMBL" id="MFC3229568.1"/>
    </source>
</evidence>
<name>A0ABV7L4L0_9PROT</name>
<evidence type="ECO:0000256" key="1">
    <source>
        <dbReference type="SAM" id="SignalP"/>
    </source>
</evidence>
<accession>A0ABV7L4L0</accession>
<evidence type="ECO:0000313" key="3">
    <source>
        <dbReference type="Proteomes" id="UP001595528"/>
    </source>
</evidence>
<protein>
    <recommendedName>
        <fullName evidence="4">DUF922 domain-containing protein</fullName>
    </recommendedName>
</protein>
<dbReference type="RefSeq" id="WP_379903895.1">
    <property type="nucleotide sequence ID" value="NZ_JBHRTR010000034.1"/>
</dbReference>
<comment type="caution">
    <text evidence="2">The sequence shown here is derived from an EMBL/GenBank/DDBJ whole genome shotgun (WGS) entry which is preliminary data.</text>
</comment>
<gene>
    <name evidence="2" type="ORF">ACFOGJ_20135</name>
</gene>
<proteinExistence type="predicted"/>
<organism evidence="2 3">
    <name type="scientific">Marinibaculum pumilum</name>
    <dbReference type="NCBI Taxonomy" id="1766165"/>
    <lineage>
        <taxon>Bacteria</taxon>
        <taxon>Pseudomonadati</taxon>
        <taxon>Pseudomonadota</taxon>
        <taxon>Alphaproteobacteria</taxon>
        <taxon>Rhodospirillales</taxon>
        <taxon>Rhodospirillaceae</taxon>
        <taxon>Marinibaculum</taxon>
    </lineage>
</organism>
<sequence>MTGCRQLRPASALFRAAALALTASTGLQGAAMAAEMAKPDDAAAEGPACPGPAPQALVSAQIRLPSVSHDLTLSGPDIARRAAEVEPRIDHDHEWVDGTVGLTTVTFLSQFDTQLRFRKVEKGVCVEFRRVSAVFGFTNMTVYVASEYGTASCAYKEVLNHEHKHVEIFRNEVLKARRPFADAIEYTIRSKTPFLAPDRETAETMAQDMLKAGVQPVLANMWLQGDAKHELLDSQESYRRTERHCADW</sequence>
<feature type="chain" id="PRO_5045730539" description="DUF922 domain-containing protein" evidence="1">
    <location>
        <begin position="34"/>
        <end position="248"/>
    </location>
</feature>
<reference evidence="3" key="1">
    <citation type="journal article" date="2019" name="Int. J. Syst. Evol. Microbiol.">
        <title>The Global Catalogue of Microorganisms (GCM) 10K type strain sequencing project: providing services to taxonomists for standard genome sequencing and annotation.</title>
        <authorList>
            <consortium name="The Broad Institute Genomics Platform"/>
            <consortium name="The Broad Institute Genome Sequencing Center for Infectious Disease"/>
            <person name="Wu L."/>
            <person name="Ma J."/>
        </authorList>
    </citation>
    <scope>NUCLEOTIDE SEQUENCE [LARGE SCALE GENOMIC DNA]</scope>
    <source>
        <strain evidence="3">KCTC 42964</strain>
    </source>
</reference>
<dbReference type="Proteomes" id="UP001595528">
    <property type="component" value="Unassembled WGS sequence"/>
</dbReference>